<comment type="caution">
    <text evidence="1">The sequence shown here is derived from an EMBL/GenBank/DDBJ whole genome shotgun (WGS) entry which is preliminary data.</text>
</comment>
<name>A0A9W4MWE2_PENNA</name>
<dbReference type="AlphaFoldDB" id="A0A9W4MWE2"/>
<reference evidence="1" key="1">
    <citation type="submission" date="2021-07" db="EMBL/GenBank/DDBJ databases">
        <authorList>
            <person name="Branca A.L. A."/>
        </authorList>
    </citation>
    <scope>NUCLEOTIDE SEQUENCE</scope>
</reference>
<evidence type="ECO:0000313" key="1">
    <source>
        <dbReference type="EMBL" id="CAG8187339.1"/>
    </source>
</evidence>
<organism evidence="1 2">
    <name type="scientific">Penicillium nalgiovense</name>
    <dbReference type="NCBI Taxonomy" id="60175"/>
    <lineage>
        <taxon>Eukaryota</taxon>
        <taxon>Fungi</taxon>
        <taxon>Dikarya</taxon>
        <taxon>Ascomycota</taxon>
        <taxon>Pezizomycotina</taxon>
        <taxon>Eurotiomycetes</taxon>
        <taxon>Eurotiomycetidae</taxon>
        <taxon>Eurotiales</taxon>
        <taxon>Aspergillaceae</taxon>
        <taxon>Penicillium</taxon>
    </lineage>
</organism>
<proteinExistence type="predicted"/>
<gene>
    <name evidence="1" type="ORF">PNAL_LOCUS7108</name>
</gene>
<dbReference type="Proteomes" id="UP001153461">
    <property type="component" value="Unassembled WGS sequence"/>
</dbReference>
<dbReference type="EMBL" id="CAJVNV010000402">
    <property type="protein sequence ID" value="CAG8187339.1"/>
    <property type="molecule type" value="Genomic_DNA"/>
</dbReference>
<evidence type="ECO:0000313" key="2">
    <source>
        <dbReference type="Proteomes" id="UP001153461"/>
    </source>
</evidence>
<sequence>MSVSKPITSVELLAAIRTGPNGDMYPLDETVNKQGLVSIYNTFLVVDFQLKSISHAYCHAASVCLSYFVNKYDHDDLELDGTLGAKCEDGLKDLERPLESDHSFHTLHPFHIYIRHSWAQHINGIGESETTKLSSLLKAFLGSPNKCSVQYQRWH</sequence>
<protein>
    <submittedName>
        <fullName evidence="1">Uncharacterized protein</fullName>
    </submittedName>
</protein>
<dbReference type="OrthoDB" id="1095242at2759"/>
<accession>A0A9W4MWE2</accession>